<feature type="non-terminal residue" evidence="2">
    <location>
        <position position="535"/>
    </location>
</feature>
<dbReference type="OrthoDB" id="2844974at2759"/>
<keyword evidence="3" id="KW-1185">Reference proteome</keyword>
<evidence type="ECO:0000313" key="3">
    <source>
        <dbReference type="Proteomes" id="UP000007431"/>
    </source>
</evidence>
<dbReference type="Gene3D" id="1.20.1280.50">
    <property type="match status" value="1"/>
</dbReference>
<dbReference type="EMBL" id="GL377307">
    <property type="protein sequence ID" value="EFI96617.1"/>
    <property type="molecule type" value="Genomic_DNA"/>
</dbReference>
<dbReference type="Gene3D" id="3.80.10.10">
    <property type="entry name" value="Ribonuclease Inhibitor"/>
    <property type="match status" value="1"/>
</dbReference>
<sequence length="535" mass="59416">MRRSQRIAEHVAAAKNEKGSASLETRSRGRTKASTKGNNSYGAPMKKSGGRPAKVRRTNVATGDAEVQRRCASREVSTSASSRSSQSSVDHETVSTSPIQSLPTELISEIFLWLFTALMGSDVPNPIPTFVKAVSFVCAEWRHIAHGMPQLWTHIKPPGRRDWYVDNRIEAYLDHYLPLSNGRPLHLRLQHPHEAVLQQLAPRLQELRLVGIRGVRPITTPLLETALLTMSDLGPHPYYPTKVSLAFLQDAPRLKTLDLVVHSAAPDCELTLPPTARIEVLHLEIESVSFAALLPPLRQCRATLRELRLLVCRTPQASAGANQVIAPLVLPALQHLVLQWNAHSLLGFIAAPALESLSFEAQQGNCNVGEILLGYLNRVQRIEPPVGPCMLKSLHIEKVPMVGRADEHIERCLQLTPNLEELRIGEGAWRALGRLRYPYEAGKPIYVPKLKLLAVDFSEVWEPVFVDKGFLNTRMEPTVAFGTPVSAVRVVPYNEGGRGIVELPAREKFVDDYDSDTESPKRDVSSWLANCRKAK</sequence>
<dbReference type="InParanoid" id="D8Q6D0"/>
<feature type="compositionally biased region" description="Low complexity" evidence="1">
    <location>
        <begin position="74"/>
        <end position="88"/>
    </location>
</feature>
<name>D8Q6D0_SCHCM</name>
<evidence type="ECO:0000256" key="1">
    <source>
        <dbReference type="SAM" id="MobiDB-lite"/>
    </source>
</evidence>
<dbReference type="SUPFAM" id="SSF52047">
    <property type="entry name" value="RNI-like"/>
    <property type="match status" value="1"/>
</dbReference>
<accession>D8Q6D0</accession>
<dbReference type="GeneID" id="9587017"/>
<reference evidence="2 3" key="1">
    <citation type="journal article" date="2010" name="Nat. Biotechnol.">
        <title>Genome sequence of the model mushroom Schizophyllum commune.</title>
        <authorList>
            <person name="Ohm R.A."/>
            <person name="de Jong J.F."/>
            <person name="Lugones L.G."/>
            <person name="Aerts A."/>
            <person name="Kothe E."/>
            <person name="Stajich J.E."/>
            <person name="de Vries R.P."/>
            <person name="Record E."/>
            <person name="Levasseur A."/>
            <person name="Baker S.E."/>
            <person name="Bartholomew K.A."/>
            <person name="Coutinho P.M."/>
            <person name="Erdmann S."/>
            <person name="Fowler T.J."/>
            <person name="Gathman A.C."/>
            <person name="Lombard V."/>
            <person name="Henrissat B."/>
            <person name="Knabe N."/>
            <person name="Kuees U."/>
            <person name="Lilly W.W."/>
            <person name="Lindquist E."/>
            <person name="Lucas S."/>
            <person name="Magnuson J.K."/>
            <person name="Piumi F."/>
            <person name="Raudaskoski M."/>
            <person name="Salamov A."/>
            <person name="Schmutz J."/>
            <person name="Schwarze F.W.M.R."/>
            <person name="vanKuyk P.A."/>
            <person name="Horton J.S."/>
            <person name="Grigoriev I.V."/>
            <person name="Woesten H.A.B."/>
        </authorList>
    </citation>
    <scope>NUCLEOTIDE SEQUENCE [LARGE SCALE GENOMIC DNA]</scope>
    <source>
        <strain evidence="3">H4-8 / FGSC 9210</strain>
    </source>
</reference>
<dbReference type="AlphaFoldDB" id="D8Q6D0"/>
<feature type="region of interest" description="Disordered" evidence="1">
    <location>
        <begin position="1"/>
        <end position="98"/>
    </location>
</feature>
<proteinExistence type="predicted"/>
<organism evidence="3">
    <name type="scientific">Schizophyllum commune (strain H4-8 / FGSC 9210)</name>
    <name type="common">Split gill fungus</name>
    <dbReference type="NCBI Taxonomy" id="578458"/>
    <lineage>
        <taxon>Eukaryota</taxon>
        <taxon>Fungi</taxon>
        <taxon>Dikarya</taxon>
        <taxon>Basidiomycota</taxon>
        <taxon>Agaricomycotina</taxon>
        <taxon>Agaricomycetes</taxon>
        <taxon>Agaricomycetidae</taxon>
        <taxon>Agaricales</taxon>
        <taxon>Schizophyllaceae</taxon>
        <taxon>Schizophyllum</taxon>
    </lineage>
</organism>
<protein>
    <submittedName>
        <fullName evidence="2">Uncharacterized protein</fullName>
    </submittedName>
</protein>
<dbReference type="Proteomes" id="UP000007431">
    <property type="component" value="Unassembled WGS sequence"/>
</dbReference>
<dbReference type="RefSeq" id="XP_003031520.1">
    <property type="nucleotide sequence ID" value="XM_003031474.1"/>
</dbReference>
<dbReference type="InterPro" id="IPR032675">
    <property type="entry name" value="LRR_dom_sf"/>
</dbReference>
<dbReference type="KEGG" id="scm:SCHCO_02580163"/>
<gene>
    <name evidence="2" type="ORF">SCHCODRAFT_110122</name>
</gene>
<evidence type="ECO:0000313" key="2">
    <source>
        <dbReference type="EMBL" id="EFI96617.1"/>
    </source>
</evidence>
<dbReference type="HOGENOM" id="CLU_530139_0_0_1"/>
<dbReference type="VEuPathDB" id="FungiDB:SCHCODRAFT_02580163"/>